<name>A0ABS4NKI6_9BACL</name>
<keyword evidence="1" id="KW-0347">Helicase</keyword>
<comment type="caution">
    <text evidence="1">The sequence shown here is derived from an EMBL/GenBank/DDBJ whole genome shotgun (WGS) entry which is preliminary data.</text>
</comment>
<evidence type="ECO:0000313" key="1">
    <source>
        <dbReference type="EMBL" id="MBP2110570.1"/>
    </source>
</evidence>
<dbReference type="Proteomes" id="UP000773462">
    <property type="component" value="Unassembled WGS sequence"/>
</dbReference>
<keyword evidence="2" id="KW-1185">Reference proteome</keyword>
<dbReference type="GO" id="GO:0004386">
    <property type="term" value="F:helicase activity"/>
    <property type="evidence" value="ECO:0007669"/>
    <property type="project" value="UniProtKB-KW"/>
</dbReference>
<dbReference type="EMBL" id="JAGGLV010000002">
    <property type="protein sequence ID" value="MBP2110570.1"/>
    <property type="molecule type" value="Genomic_DNA"/>
</dbReference>
<reference evidence="1 2" key="1">
    <citation type="submission" date="2021-03" db="EMBL/GenBank/DDBJ databases">
        <title>Genomic Encyclopedia of Type Strains, Phase IV (KMG-IV): sequencing the most valuable type-strain genomes for metagenomic binning, comparative biology and taxonomic classification.</title>
        <authorList>
            <person name="Goeker M."/>
        </authorList>
    </citation>
    <scope>NUCLEOTIDE SEQUENCE [LARGE SCALE GENOMIC DNA]</scope>
    <source>
        <strain evidence="1 2">DSM 101953</strain>
    </source>
</reference>
<sequence>MNEMNYSIWIEAEEWAEGEWNIFDGNTDAIVTFEDGSRWVASFFTYQNIQTLADKNKQTGECLHGKYFRGSDMVLVDECSRRRIEEVIAHFITSGDFEMMFSRCEEDSLE</sequence>
<keyword evidence="1" id="KW-0067">ATP-binding</keyword>
<proteinExistence type="predicted"/>
<gene>
    <name evidence="1" type="ORF">J2Z70_000710</name>
</gene>
<organism evidence="1 2">
    <name type="scientific">Paenibacillus silagei</name>
    <dbReference type="NCBI Taxonomy" id="1670801"/>
    <lineage>
        <taxon>Bacteria</taxon>
        <taxon>Bacillati</taxon>
        <taxon>Bacillota</taxon>
        <taxon>Bacilli</taxon>
        <taxon>Bacillales</taxon>
        <taxon>Paenibacillaceae</taxon>
        <taxon>Paenibacillus</taxon>
    </lineage>
</organism>
<keyword evidence="1" id="KW-0378">Hydrolase</keyword>
<protein>
    <submittedName>
        <fullName evidence="1">Superfamily II DNA or RNA helicase</fullName>
    </submittedName>
</protein>
<evidence type="ECO:0000313" key="2">
    <source>
        <dbReference type="Proteomes" id="UP000773462"/>
    </source>
</evidence>
<accession>A0ABS4NKI6</accession>
<keyword evidence="1" id="KW-0547">Nucleotide-binding</keyword>